<dbReference type="Pfam" id="PF00171">
    <property type="entry name" value="Aldedh"/>
    <property type="match status" value="1"/>
</dbReference>
<evidence type="ECO:0000313" key="5">
    <source>
        <dbReference type="Proteomes" id="UP000219331"/>
    </source>
</evidence>
<dbReference type="Gene3D" id="3.40.309.10">
    <property type="entry name" value="Aldehyde Dehydrogenase, Chain A, domain 2"/>
    <property type="match status" value="1"/>
</dbReference>
<evidence type="ECO:0000259" key="3">
    <source>
        <dbReference type="Pfam" id="PF00171"/>
    </source>
</evidence>
<dbReference type="STRING" id="538381.GCA_001696535_02983"/>
<evidence type="ECO:0000313" key="4">
    <source>
        <dbReference type="EMBL" id="SOC15592.1"/>
    </source>
</evidence>
<dbReference type="InterPro" id="IPR050740">
    <property type="entry name" value="Aldehyde_DH_Superfamily"/>
</dbReference>
<dbReference type="AlphaFoldDB" id="A0A285T2R1"/>
<sequence length="475" mass="50425">MTPAQFIAGTWRNTPGAPSTPVLNPADNTEIGRVPHASADEISEALDAARRGFALWRRVSAAERGAVLRRGAAALRRDAEEIARQMVREQGKPLSEARVEVAVSADILDWSAGEGERQYGRLIPPRDPRFRQSVLREPVGVCVLIPSWNVPVLFVARKLGECLAAGCSAILVGHKQTPGAAVAVIRALIEGGLPAEAASLLFGSNAELVETLLRAPGIAKVSFTGGTQTGRTIGRLAAEAVLKTTLELGGHAPTIVFDDVDVEATAEIVVRSKFRNAGQVCNSPTRIFVQRKVHDAFADALARRAAALRLGDGLAPETEMGPLASRRQLARIEAMVEDARGCGARILCGGERLQGPGNFHQPTLLAELPDEARILREEPFGPVAALIAFDEPEEMMAAANALPYGLAGYCYTRSPARARFVEQGLSVGMLGINTPQISLPETPFGGVRQSGNGSEGGSEGVAAYMTTKYVSEFIA</sequence>
<evidence type="ECO:0000256" key="1">
    <source>
        <dbReference type="ARBA" id="ARBA00009986"/>
    </source>
</evidence>
<dbReference type="InterPro" id="IPR016161">
    <property type="entry name" value="Ald_DH/histidinol_DH"/>
</dbReference>
<dbReference type="PANTHER" id="PTHR43353:SF5">
    <property type="entry name" value="SUCCINATE-SEMIALDEHYDE DEHYDROGENASE, MITOCHONDRIAL"/>
    <property type="match status" value="1"/>
</dbReference>
<organism evidence="4 5">
    <name type="scientific">Stappia indica</name>
    <dbReference type="NCBI Taxonomy" id="538381"/>
    <lineage>
        <taxon>Bacteria</taxon>
        <taxon>Pseudomonadati</taxon>
        <taxon>Pseudomonadota</taxon>
        <taxon>Alphaproteobacteria</taxon>
        <taxon>Hyphomicrobiales</taxon>
        <taxon>Stappiaceae</taxon>
        <taxon>Stappia</taxon>
    </lineage>
</organism>
<dbReference type="EMBL" id="OBML01000008">
    <property type="protein sequence ID" value="SOC15592.1"/>
    <property type="molecule type" value="Genomic_DNA"/>
</dbReference>
<gene>
    <name evidence="4" type="ORF">SAMN05421512_108138</name>
</gene>
<dbReference type="Gene3D" id="3.40.605.10">
    <property type="entry name" value="Aldehyde Dehydrogenase, Chain A, domain 1"/>
    <property type="match status" value="1"/>
</dbReference>
<dbReference type="InterPro" id="IPR016162">
    <property type="entry name" value="Ald_DH_N"/>
</dbReference>
<dbReference type="FunFam" id="3.40.309.10:FF:000009">
    <property type="entry name" value="Aldehyde dehydrogenase A"/>
    <property type="match status" value="1"/>
</dbReference>
<accession>A0A285T2R1</accession>
<dbReference type="Proteomes" id="UP000219331">
    <property type="component" value="Unassembled WGS sequence"/>
</dbReference>
<dbReference type="InterPro" id="IPR015590">
    <property type="entry name" value="Aldehyde_DH_dom"/>
</dbReference>
<dbReference type="GO" id="GO:0004777">
    <property type="term" value="F:succinate-semialdehyde dehydrogenase (NAD+) activity"/>
    <property type="evidence" value="ECO:0007669"/>
    <property type="project" value="TreeGrafter"/>
</dbReference>
<name>A0A285T2R1_9HYPH</name>
<dbReference type="GO" id="GO:0009450">
    <property type="term" value="P:gamma-aminobutyric acid catabolic process"/>
    <property type="evidence" value="ECO:0007669"/>
    <property type="project" value="TreeGrafter"/>
</dbReference>
<dbReference type="RefSeq" id="WP_097175540.1">
    <property type="nucleotide sequence ID" value="NZ_OBML01000008.1"/>
</dbReference>
<dbReference type="PANTHER" id="PTHR43353">
    <property type="entry name" value="SUCCINATE-SEMIALDEHYDE DEHYDROGENASE, MITOCHONDRIAL"/>
    <property type="match status" value="1"/>
</dbReference>
<dbReference type="FunFam" id="3.40.605.10:FF:000063">
    <property type="entry name" value="Succinate-semialdehyde dehydrogenase, mitochondrial"/>
    <property type="match status" value="1"/>
</dbReference>
<dbReference type="InterPro" id="IPR016163">
    <property type="entry name" value="Ald_DH_C"/>
</dbReference>
<proteinExistence type="inferred from homology"/>
<comment type="similarity">
    <text evidence="1">Belongs to the aldehyde dehydrogenase family.</text>
</comment>
<protein>
    <submittedName>
        <fullName evidence="4">Succinate-semialdehyde dehydrogenase / glutarate-semialdehyde dehydrogenase</fullName>
    </submittedName>
</protein>
<keyword evidence="2" id="KW-0560">Oxidoreductase</keyword>
<keyword evidence="5" id="KW-1185">Reference proteome</keyword>
<dbReference type="OrthoDB" id="9812625at2"/>
<reference evidence="4 5" key="1">
    <citation type="submission" date="2017-08" db="EMBL/GenBank/DDBJ databases">
        <authorList>
            <person name="de Groot N.N."/>
        </authorList>
    </citation>
    <scope>NUCLEOTIDE SEQUENCE [LARGE SCALE GENOMIC DNA]</scope>
    <source>
        <strain evidence="4 5">USBA 352</strain>
    </source>
</reference>
<feature type="domain" description="Aldehyde dehydrogenase" evidence="3">
    <location>
        <begin position="18"/>
        <end position="470"/>
    </location>
</feature>
<evidence type="ECO:0000256" key="2">
    <source>
        <dbReference type="ARBA" id="ARBA00023002"/>
    </source>
</evidence>
<dbReference type="SUPFAM" id="SSF53720">
    <property type="entry name" value="ALDH-like"/>
    <property type="match status" value="1"/>
</dbReference>